<feature type="region of interest" description="Disordered" evidence="3">
    <location>
        <begin position="784"/>
        <end position="810"/>
    </location>
</feature>
<feature type="region of interest" description="Disordered" evidence="3">
    <location>
        <begin position="404"/>
        <end position="449"/>
    </location>
</feature>
<dbReference type="InterPro" id="IPR036279">
    <property type="entry name" value="5-3_exonuclease_C_sf"/>
</dbReference>
<dbReference type="InterPro" id="IPR029060">
    <property type="entry name" value="PIN-like_dom_sf"/>
</dbReference>
<keyword evidence="6" id="KW-0255">Endonuclease</keyword>
<dbReference type="Gene3D" id="3.40.50.1010">
    <property type="entry name" value="5'-nuclease"/>
    <property type="match status" value="2"/>
</dbReference>
<dbReference type="InterPro" id="IPR006085">
    <property type="entry name" value="XPG_DNA_repair_N"/>
</dbReference>
<reference evidence="7" key="1">
    <citation type="submission" date="2017-03" db="EMBL/GenBank/DDBJ databases">
        <authorList>
            <person name="Sharma R."/>
            <person name="Thines M."/>
        </authorList>
    </citation>
    <scope>NUCLEOTIDE SEQUENCE [LARGE SCALE GENOMIC DNA]</scope>
</reference>
<evidence type="ECO:0000256" key="3">
    <source>
        <dbReference type="SAM" id="MobiDB-lite"/>
    </source>
</evidence>
<evidence type="ECO:0000313" key="6">
    <source>
        <dbReference type="EMBL" id="SLM34272.1"/>
    </source>
</evidence>
<accession>A0A1W5CU07</accession>
<feature type="compositionally biased region" description="Low complexity" evidence="3">
    <location>
        <begin position="733"/>
        <end position="755"/>
    </location>
</feature>
<dbReference type="SMART" id="SM00485">
    <property type="entry name" value="XPGN"/>
    <property type="match status" value="1"/>
</dbReference>
<organism evidence="6 7">
    <name type="scientific">Lasallia pustulata</name>
    <dbReference type="NCBI Taxonomy" id="136370"/>
    <lineage>
        <taxon>Eukaryota</taxon>
        <taxon>Fungi</taxon>
        <taxon>Dikarya</taxon>
        <taxon>Ascomycota</taxon>
        <taxon>Pezizomycotina</taxon>
        <taxon>Lecanoromycetes</taxon>
        <taxon>OSLEUM clade</taxon>
        <taxon>Umbilicariomycetidae</taxon>
        <taxon>Umbilicariales</taxon>
        <taxon>Umbilicariaceae</taxon>
        <taxon>Lasallia</taxon>
    </lineage>
</organism>
<dbReference type="Proteomes" id="UP000192927">
    <property type="component" value="Unassembled WGS sequence"/>
</dbReference>
<dbReference type="SUPFAM" id="SSF47807">
    <property type="entry name" value="5' to 3' exonuclease, C-terminal subdomain"/>
    <property type="match status" value="1"/>
</dbReference>
<dbReference type="GO" id="GO:0008821">
    <property type="term" value="F:crossover junction DNA endonuclease activity"/>
    <property type="evidence" value="ECO:0007669"/>
    <property type="project" value="InterPro"/>
</dbReference>
<dbReference type="GO" id="GO:0017108">
    <property type="term" value="F:5'-flap endonuclease activity"/>
    <property type="evidence" value="ECO:0007669"/>
    <property type="project" value="TreeGrafter"/>
</dbReference>
<evidence type="ECO:0000256" key="1">
    <source>
        <dbReference type="ARBA" id="ARBA00022722"/>
    </source>
</evidence>
<proteinExistence type="predicted"/>
<keyword evidence="1" id="KW-0540">Nuclease</keyword>
<feature type="compositionally biased region" description="Low complexity" evidence="3">
    <location>
        <begin position="692"/>
        <end position="714"/>
    </location>
</feature>
<dbReference type="Gene3D" id="1.10.150.20">
    <property type="entry name" value="5' to 3' exonuclease, C-terminal subdomain"/>
    <property type="match status" value="1"/>
</dbReference>
<feature type="region of interest" description="Disordered" evidence="3">
    <location>
        <begin position="551"/>
        <end position="602"/>
    </location>
</feature>
<dbReference type="InterPro" id="IPR041177">
    <property type="entry name" value="GEN1_C"/>
</dbReference>
<feature type="region of interest" description="Disordered" evidence="3">
    <location>
        <begin position="632"/>
        <end position="769"/>
    </location>
</feature>
<keyword evidence="7" id="KW-1185">Reference proteome</keyword>
<dbReference type="SMART" id="SM00484">
    <property type="entry name" value="XPGI"/>
    <property type="match status" value="1"/>
</dbReference>
<dbReference type="CDD" id="cd09870">
    <property type="entry name" value="PIN_YEN1"/>
    <property type="match status" value="1"/>
</dbReference>
<dbReference type="PANTHER" id="PTHR11081:SF75">
    <property type="entry name" value="ENDONUCLEASE, PUTATIVE (AFU_ORTHOLOGUE AFUA_3G13260)-RELATED"/>
    <property type="match status" value="1"/>
</dbReference>
<name>A0A1W5CU07_9LECA</name>
<evidence type="ECO:0000256" key="2">
    <source>
        <dbReference type="ARBA" id="ARBA00022801"/>
    </source>
</evidence>
<feature type="domain" description="XPG-I" evidence="4">
    <location>
        <begin position="109"/>
        <end position="183"/>
    </location>
</feature>
<keyword evidence="2" id="KW-0378">Hydrolase</keyword>
<evidence type="ECO:0000259" key="4">
    <source>
        <dbReference type="SMART" id="SM00484"/>
    </source>
</evidence>
<dbReference type="SUPFAM" id="SSF88723">
    <property type="entry name" value="PIN domain-like"/>
    <property type="match status" value="1"/>
</dbReference>
<evidence type="ECO:0000313" key="7">
    <source>
        <dbReference type="Proteomes" id="UP000192927"/>
    </source>
</evidence>
<feature type="domain" description="XPG N-terminal" evidence="5">
    <location>
        <begin position="1"/>
        <end position="101"/>
    </location>
</feature>
<dbReference type="AlphaFoldDB" id="A0A1W5CU07"/>
<feature type="compositionally biased region" description="Polar residues" evidence="3">
    <location>
        <begin position="428"/>
        <end position="439"/>
    </location>
</feature>
<feature type="compositionally biased region" description="Polar residues" evidence="3">
    <location>
        <begin position="587"/>
        <end position="601"/>
    </location>
</feature>
<dbReference type="InterPro" id="IPR006086">
    <property type="entry name" value="XPG-I_dom"/>
</dbReference>
<dbReference type="Pfam" id="PF00752">
    <property type="entry name" value="XPG_N"/>
    <property type="match status" value="1"/>
</dbReference>
<feature type="compositionally biased region" description="Basic residues" evidence="3">
    <location>
        <begin position="677"/>
        <end position="691"/>
    </location>
</feature>
<dbReference type="InterPro" id="IPR037316">
    <property type="entry name" value="Yen1_H3TH"/>
</dbReference>
<dbReference type="EMBL" id="FWEW01000268">
    <property type="protein sequence ID" value="SLM34272.1"/>
    <property type="molecule type" value="Genomic_DNA"/>
</dbReference>
<dbReference type="FunFam" id="3.40.50.1010:FF:000051">
    <property type="entry name" value="Rad2-like endonuclease, putative (AFU_orthologue AFUA_3G13260)"/>
    <property type="match status" value="1"/>
</dbReference>
<dbReference type="InterPro" id="IPR006084">
    <property type="entry name" value="XPG/Rad2"/>
</dbReference>
<dbReference type="Pfam" id="PF18380">
    <property type="entry name" value="GEN1_C"/>
    <property type="match status" value="1"/>
</dbReference>
<dbReference type="PRINTS" id="PR00853">
    <property type="entry name" value="XPGRADSUPER"/>
</dbReference>
<dbReference type="GO" id="GO:0006281">
    <property type="term" value="P:DNA repair"/>
    <property type="evidence" value="ECO:0007669"/>
    <property type="project" value="UniProtKB-ARBA"/>
</dbReference>
<evidence type="ECO:0000259" key="5">
    <source>
        <dbReference type="SMART" id="SM00485"/>
    </source>
</evidence>
<sequence length="828" mass="90933">MGIKGIYGEIGPGERIALSKLAVEKFEQTGRPLRIAIDVSIWQFQIQSGKGGSNPALRTLYYRLVRLLSSSIQPLFVFDGPDKPPFKRNVRTHPHVASLPNFLAKQMLKLFGFPYYSAPGEAEAECALLQKEAIVDAVLSEDVDTLMFGCGLSMRNWSSEGARGNKSPTHVNVYHSTATKRGKAGLESEGMIMVALMSGGDYIPAGIPGCGVKIACEAARAGFGKDLCSLSRKDTVGMRQWRERLQYELRTNESGHFRTKHKALRVPEDFPDKNVLGYYTHPAVSPAEKILQLKQEIQWDAEPDVPGLRHFVAEAFEWQNRSGAKKFIRGLAPAMLVHRLRKRGDSGLSGSGELEKQEQEEASIIAAICGRRTHFITDGTPELRLAYIPADLVGLDLGKEEPDVVRLDGCSDSENEPARSGDDEMDRSTSPFKSRSTSPAKRRATSAYDPTQPERIWVLETYAKIGVPLTVETWEENMRDPKKFASRKARERSAVGKGGIKKGAMDAYVQVTKPCNSRKAKVVSSVPMPKDPGRVHLSPVFLAPMVPAIPASPSKSHARDSSKAQPAPSIPRTPPKKSKTKPNSLPEPTNTPSPNDNTINPWTLARRPCFTMNMRLRRSARYSALGIYGHSDSAGDNSNDLSNDEQDTLLSPARTPSKYHGSPSPPLANADIEHPSPRKKSTPTRNPRQHYSRPTTPTSSPTHPRPFPTTSTPPYRGPPRRLASHRTPPQPSSPLSLPSPSTLLLSLPPLTNSNPRPNPAAATKSPRSRKLVVVRESLDGAWKEVAADTDTGRGRGRGREGRRGRQEGRKVWRRSEVEVVDMTGSACG</sequence>
<dbReference type="CDD" id="cd09906">
    <property type="entry name" value="H3TH_YEN1"/>
    <property type="match status" value="1"/>
</dbReference>
<protein>
    <submittedName>
        <fullName evidence="6">Flap structure-specific endonuclease</fullName>
    </submittedName>
</protein>
<dbReference type="PANTHER" id="PTHR11081">
    <property type="entry name" value="FLAP ENDONUCLEASE FAMILY MEMBER"/>
    <property type="match status" value="1"/>
</dbReference>
<dbReference type="Pfam" id="PF00867">
    <property type="entry name" value="XPG_I"/>
    <property type="match status" value="1"/>
</dbReference>
<dbReference type="FunFam" id="3.40.50.1010:FF:000037">
    <property type="entry name" value="Rad2-like endonuclease, putative (AFU_orthologue AFUA_3G13260)"/>
    <property type="match status" value="1"/>
</dbReference>